<sequence length="76" mass="8983">MKTKTTSMKMLKLNITVVAVVLFSRFIGVSRSFSAVYNSASNYYYRTFNDRYKRNYVCKRNHSSEYDDQCPRRSTS</sequence>
<keyword evidence="2" id="KW-1185">Reference proteome</keyword>
<name>A0A397UK96_9GLOM</name>
<dbReference type="EMBL" id="QKWP01001598">
    <property type="protein sequence ID" value="RIB07793.1"/>
    <property type="molecule type" value="Genomic_DNA"/>
</dbReference>
<gene>
    <name evidence="1" type="ORF">C2G38_2112714</name>
</gene>
<proteinExistence type="predicted"/>
<dbReference type="Proteomes" id="UP000266673">
    <property type="component" value="Unassembled WGS sequence"/>
</dbReference>
<comment type="caution">
    <text evidence="1">The sequence shown here is derived from an EMBL/GenBank/DDBJ whole genome shotgun (WGS) entry which is preliminary data.</text>
</comment>
<reference evidence="1 2" key="1">
    <citation type="submission" date="2018-06" db="EMBL/GenBank/DDBJ databases">
        <title>Comparative genomics reveals the genomic features of Rhizophagus irregularis, R. cerebriforme, R. diaphanum and Gigaspora rosea, and their symbiotic lifestyle signature.</title>
        <authorList>
            <person name="Morin E."/>
            <person name="San Clemente H."/>
            <person name="Chen E.C.H."/>
            <person name="De La Providencia I."/>
            <person name="Hainaut M."/>
            <person name="Kuo A."/>
            <person name="Kohler A."/>
            <person name="Murat C."/>
            <person name="Tang N."/>
            <person name="Roy S."/>
            <person name="Loubradou J."/>
            <person name="Henrissat B."/>
            <person name="Grigoriev I.V."/>
            <person name="Corradi N."/>
            <person name="Roux C."/>
            <person name="Martin F.M."/>
        </authorList>
    </citation>
    <scope>NUCLEOTIDE SEQUENCE [LARGE SCALE GENOMIC DNA]</scope>
    <source>
        <strain evidence="1 2">DAOM 194757</strain>
    </source>
</reference>
<organism evidence="1 2">
    <name type="scientific">Gigaspora rosea</name>
    <dbReference type="NCBI Taxonomy" id="44941"/>
    <lineage>
        <taxon>Eukaryota</taxon>
        <taxon>Fungi</taxon>
        <taxon>Fungi incertae sedis</taxon>
        <taxon>Mucoromycota</taxon>
        <taxon>Glomeromycotina</taxon>
        <taxon>Glomeromycetes</taxon>
        <taxon>Diversisporales</taxon>
        <taxon>Gigasporaceae</taxon>
        <taxon>Gigaspora</taxon>
    </lineage>
</organism>
<protein>
    <submittedName>
        <fullName evidence="1">Uncharacterized protein</fullName>
    </submittedName>
</protein>
<evidence type="ECO:0000313" key="2">
    <source>
        <dbReference type="Proteomes" id="UP000266673"/>
    </source>
</evidence>
<dbReference type="AlphaFoldDB" id="A0A397UK96"/>
<evidence type="ECO:0000313" key="1">
    <source>
        <dbReference type="EMBL" id="RIB07793.1"/>
    </source>
</evidence>
<accession>A0A397UK96</accession>